<dbReference type="Proteomes" id="UP000184386">
    <property type="component" value="Unassembled WGS sequence"/>
</dbReference>
<protein>
    <submittedName>
        <fullName evidence="5">Serine/threonine protein phosphatase PrpC</fullName>
    </submittedName>
</protein>
<evidence type="ECO:0000256" key="3">
    <source>
        <dbReference type="SAM" id="Phobius"/>
    </source>
</evidence>
<keyword evidence="6" id="KW-1185">Reference proteome</keyword>
<dbReference type="RefSeq" id="WP_073278562.1">
    <property type="nucleotide sequence ID" value="NZ_FRAC01000022.1"/>
</dbReference>
<feature type="region of interest" description="Disordered" evidence="2">
    <location>
        <begin position="579"/>
        <end position="630"/>
    </location>
</feature>
<accession>A0A1M6XE16</accession>
<evidence type="ECO:0000259" key="4">
    <source>
        <dbReference type="SMART" id="SM00331"/>
    </source>
</evidence>
<dbReference type="InterPro" id="IPR036457">
    <property type="entry name" value="PPM-type-like_dom_sf"/>
</dbReference>
<reference evidence="5 6" key="1">
    <citation type="submission" date="2016-11" db="EMBL/GenBank/DDBJ databases">
        <authorList>
            <person name="Jaros S."/>
            <person name="Januszkiewicz K."/>
            <person name="Wedrychowicz H."/>
        </authorList>
    </citation>
    <scope>NUCLEOTIDE SEQUENCE [LARGE SCALE GENOMIC DNA]</scope>
    <source>
        <strain evidence="5 6">DSM 15929</strain>
    </source>
</reference>
<dbReference type="EMBL" id="FRAC01000022">
    <property type="protein sequence ID" value="SHL04217.1"/>
    <property type="molecule type" value="Genomic_DNA"/>
</dbReference>
<name>A0A1M6XE16_9FIRM</name>
<keyword evidence="3" id="KW-0812">Transmembrane</keyword>
<gene>
    <name evidence="5" type="ORF">SAMN02745136_03934</name>
</gene>
<keyword evidence="1" id="KW-0175">Coiled coil</keyword>
<keyword evidence="3" id="KW-1133">Transmembrane helix</keyword>
<dbReference type="SUPFAM" id="SSF81606">
    <property type="entry name" value="PP2C-like"/>
    <property type="match status" value="1"/>
</dbReference>
<evidence type="ECO:0000256" key="1">
    <source>
        <dbReference type="SAM" id="Coils"/>
    </source>
</evidence>
<dbReference type="AlphaFoldDB" id="A0A1M6XE16"/>
<dbReference type="OrthoDB" id="9801841at2"/>
<sequence length="630" mass="70231">MRKQNAEFKTAFTSEANALKNTDYFGYVELDQYACYVIADGIDDQVDGISARLAVSAAVAAFSEAPSMSKKGMSSCLRAANRALLEAKSKMKLKASILVVLTDYSKLRYGQAGNIRLRLYRDGFLKYQTEDQSLAMDLVASEEITADKVASHEERNNLYTCLGQEKDFQPQISGKIKLTNADAIALYTRGIWENIDEGEIKDVFADATDDPQKTVNDMEDMLLSRQPAELQTYTLAVIFANKVYIDPNKKRKIRKVVMAAIPVLTVVVILTIVLFIRHNQKMNKIHSMETAYLKSIEYIQTDNYVRAEEECKTALKLAEQVKDKKRQKEIGNYQLLIETVISADDALDNKKYADSGTLFQEAAKRARYADNQGKDYISGRLDLVSDYTSVYDLIGLGDSLALNLQYDKAEEKYLEAKALAGKIYFDEGRNAAMAALEKLYADQKGEKEAEADQRKEQAAQQEAGTNYMALGDKAFTQGDYESAKVHYLAAKQKYQQLKDEVQKKAAEEKIKAANAKIKQASALDKEAAGYEEQAEASISDKDFISAKKYYLLAKDIYATLKNQDKIDEISRKMEVLEIKEQQEKEEEEKNSKAAGTDNGTGESGKDTGAGKANENKTSAAEDTINGTTGK</sequence>
<evidence type="ECO:0000256" key="2">
    <source>
        <dbReference type="SAM" id="MobiDB-lite"/>
    </source>
</evidence>
<dbReference type="Gene3D" id="3.60.40.10">
    <property type="entry name" value="PPM-type phosphatase domain"/>
    <property type="match status" value="1"/>
</dbReference>
<organism evidence="5 6">
    <name type="scientific">Anaerocolumna jejuensis DSM 15929</name>
    <dbReference type="NCBI Taxonomy" id="1121322"/>
    <lineage>
        <taxon>Bacteria</taxon>
        <taxon>Bacillati</taxon>
        <taxon>Bacillota</taxon>
        <taxon>Clostridia</taxon>
        <taxon>Lachnospirales</taxon>
        <taxon>Lachnospiraceae</taxon>
        <taxon>Anaerocolumna</taxon>
    </lineage>
</organism>
<keyword evidence="3" id="KW-0472">Membrane</keyword>
<feature type="transmembrane region" description="Helical" evidence="3">
    <location>
        <begin position="256"/>
        <end position="276"/>
    </location>
</feature>
<evidence type="ECO:0000313" key="6">
    <source>
        <dbReference type="Proteomes" id="UP000184386"/>
    </source>
</evidence>
<proteinExistence type="predicted"/>
<feature type="compositionally biased region" description="Basic and acidic residues" evidence="2">
    <location>
        <begin position="579"/>
        <end position="591"/>
    </location>
</feature>
<feature type="compositionally biased region" description="Polar residues" evidence="2">
    <location>
        <begin position="615"/>
        <end position="630"/>
    </location>
</feature>
<dbReference type="SMART" id="SM00331">
    <property type="entry name" value="PP2C_SIG"/>
    <property type="match status" value="1"/>
</dbReference>
<feature type="domain" description="PPM-type phosphatase" evidence="4">
    <location>
        <begin position="8"/>
        <end position="232"/>
    </location>
</feature>
<dbReference type="STRING" id="1121322.SAMN02745136_03934"/>
<evidence type="ECO:0000313" key="5">
    <source>
        <dbReference type="EMBL" id="SHL04217.1"/>
    </source>
</evidence>
<dbReference type="InterPro" id="IPR001932">
    <property type="entry name" value="PPM-type_phosphatase-like_dom"/>
</dbReference>
<feature type="coiled-coil region" evidence="1">
    <location>
        <begin position="480"/>
        <end position="523"/>
    </location>
</feature>